<name>A0A9P1D0J7_9DINO</name>
<feature type="compositionally biased region" description="Basic and acidic residues" evidence="1">
    <location>
        <begin position="165"/>
        <end position="177"/>
    </location>
</feature>
<dbReference type="EMBL" id="CAMXCT020002897">
    <property type="protein sequence ID" value="CAL1154559.1"/>
    <property type="molecule type" value="Genomic_DNA"/>
</dbReference>
<accession>A0A9P1D0J7</accession>
<dbReference type="AlphaFoldDB" id="A0A9P1D0J7"/>
<proteinExistence type="predicted"/>
<evidence type="ECO:0000256" key="1">
    <source>
        <dbReference type="SAM" id="MobiDB-lite"/>
    </source>
</evidence>
<dbReference type="OrthoDB" id="433812at2759"/>
<sequence length="316" mass="35164">MPRKSHGEKRIDGSISGLSNALEEHQKLRRRALKTGSFLTWPTPEQKGVMNFENLALNHEVIEILIRLWAPQWAEPIMIPVDDLKNEVKISRVALELHHSVTLVHTDATAMKGLFTLLCRRHDGSARTDPRLIKLYALLTKYWAPKPRSKRNLGEEVQGASGSQEQKEGEEGNKLGEEGAEGGEGGEEEIREEDPEIAAEGSGSQDGGGEVGSGQPCSPEIPASPVHYPSPMEKASSPAPLRTPSKRKPDEDEERLDTLLAWTLGGELPPTVRLGHPWESPWRHDKPDHQCDDELDEVESQLKNLEFLVCKELQNN</sequence>
<feature type="region of interest" description="Disordered" evidence="1">
    <location>
        <begin position="150"/>
        <end position="255"/>
    </location>
</feature>
<comment type="caution">
    <text evidence="2">The sequence shown here is derived from an EMBL/GenBank/DDBJ whole genome shotgun (WGS) entry which is preliminary data.</text>
</comment>
<evidence type="ECO:0000313" key="3">
    <source>
        <dbReference type="EMBL" id="CAL4788496.1"/>
    </source>
</evidence>
<feature type="compositionally biased region" description="Acidic residues" evidence="1">
    <location>
        <begin position="178"/>
        <end position="197"/>
    </location>
</feature>
<gene>
    <name evidence="2" type="ORF">C1SCF055_LOCUS27252</name>
</gene>
<dbReference type="Proteomes" id="UP001152797">
    <property type="component" value="Unassembled WGS sequence"/>
</dbReference>
<dbReference type="EMBL" id="CAMXCT030002897">
    <property type="protein sequence ID" value="CAL4788496.1"/>
    <property type="molecule type" value="Genomic_DNA"/>
</dbReference>
<evidence type="ECO:0000313" key="4">
    <source>
        <dbReference type="Proteomes" id="UP001152797"/>
    </source>
</evidence>
<reference evidence="2" key="1">
    <citation type="submission" date="2022-10" db="EMBL/GenBank/DDBJ databases">
        <authorList>
            <person name="Chen Y."/>
            <person name="Dougan E. K."/>
            <person name="Chan C."/>
            <person name="Rhodes N."/>
            <person name="Thang M."/>
        </authorList>
    </citation>
    <scope>NUCLEOTIDE SEQUENCE</scope>
</reference>
<reference evidence="3 4" key="2">
    <citation type="submission" date="2024-05" db="EMBL/GenBank/DDBJ databases">
        <authorList>
            <person name="Chen Y."/>
            <person name="Shah S."/>
            <person name="Dougan E. K."/>
            <person name="Thang M."/>
            <person name="Chan C."/>
        </authorList>
    </citation>
    <scope>NUCLEOTIDE SEQUENCE [LARGE SCALE GENOMIC DNA]</scope>
</reference>
<organism evidence="2">
    <name type="scientific">Cladocopium goreaui</name>
    <dbReference type="NCBI Taxonomy" id="2562237"/>
    <lineage>
        <taxon>Eukaryota</taxon>
        <taxon>Sar</taxon>
        <taxon>Alveolata</taxon>
        <taxon>Dinophyceae</taxon>
        <taxon>Suessiales</taxon>
        <taxon>Symbiodiniaceae</taxon>
        <taxon>Cladocopium</taxon>
    </lineage>
</organism>
<evidence type="ECO:0000313" key="2">
    <source>
        <dbReference type="EMBL" id="CAI4001184.1"/>
    </source>
</evidence>
<protein>
    <submittedName>
        <fullName evidence="2">Uncharacterized protein</fullName>
    </submittedName>
</protein>
<keyword evidence="4" id="KW-1185">Reference proteome</keyword>
<dbReference type="EMBL" id="CAMXCT010002897">
    <property type="protein sequence ID" value="CAI4001184.1"/>
    <property type="molecule type" value="Genomic_DNA"/>
</dbReference>